<dbReference type="OrthoDB" id="9799428at2"/>
<evidence type="ECO:0000313" key="3">
    <source>
        <dbReference type="Proteomes" id="UP000184212"/>
    </source>
</evidence>
<dbReference type="AlphaFoldDB" id="A0A1M5RWN5"/>
<sequence>MKRVTGIGGVFFKSEDPKQLKAWYQKHLEVGEVFQWTDLNQPDAKAPAQTIWSPFKKDTTYFAPSEKPFMLNYRVHDLRALLAVLREEGVTIVGEVEEHPYGKFGWILDPEGNKIELWEPID</sequence>
<dbReference type="SUPFAM" id="SSF54593">
    <property type="entry name" value="Glyoxalase/Bleomycin resistance protein/Dihydroxybiphenyl dioxygenase"/>
    <property type="match status" value="1"/>
</dbReference>
<keyword evidence="3" id="KW-1185">Reference proteome</keyword>
<dbReference type="PROSITE" id="PS51819">
    <property type="entry name" value="VOC"/>
    <property type="match status" value="1"/>
</dbReference>
<dbReference type="InterPro" id="IPR029068">
    <property type="entry name" value="Glyas_Bleomycin-R_OHBP_Dase"/>
</dbReference>
<dbReference type="InterPro" id="IPR037523">
    <property type="entry name" value="VOC_core"/>
</dbReference>
<protein>
    <recommendedName>
        <fullName evidence="1">VOC domain-containing protein</fullName>
    </recommendedName>
</protein>
<dbReference type="Proteomes" id="UP000184212">
    <property type="component" value="Unassembled WGS sequence"/>
</dbReference>
<dbReference type="Gene3D" id="3.10.180.10">
    <property type="entry name" value="2,3-Dihydroxybiphenyl 1,2-Dioxygenase, domain 1"/>
    <property type="match status" value="1"/>
</dbReference>
<proteinExistence type="predicted"/>
<organism evidence="2 3">
    <name type="scientific">Chryseolinea serpens</name>
    <dbReference type="NCBI Taxonomy" id="947013"/>
    <lineage>
        <taxon>Bacteria</taxon>
        <taxon>Pseudomonadati</taxon>
        <taxon>Bacteroidota</taxon>
        <taxon>Cytophagia</taxon>
        <taxon>Cytophagales</taxon>
        <taxon>Fulvivirgaceae</taxon>
        <taxon>Chryseolinea</taxon>
    </lineage>
</organism>
<dbReference type="InterPro" id="IPR004360">
    <property type="entry name" value="Glyas_Fos-R_dOase_dom"/>
</dbReference>
<evidence type="ECO:0000259" key="1">
    <source>
        <dbReference type="PROSITE" id="PS51819"/>
    </source>
</evidence>
<dbReference type="RefSeq" id="WP_073136619.1">
    <property type="nucleotide sequence ID" value="NZ_FQWQ01000002.1"/>
</dbReference>
<dbReference type="Pfam" id="PF00903">
    <property type="entry name" value="Glyoxalase"/>
    <property type="match status" value="1"/>
</dbReference>
<reference evidence="2 3" key="1">
    <citation type="submission" date="2016-11" db="EMBL/GenBank/DDBJ databases">
        <authorList>
            <person name="Jaros S."/>
            <person name="Januszkiewicz K."/>
            <person name="Wedrychowicz H."/>
        </authorList>
    </citation>
    <scope>NUCLEOTIDE SEQUENCE [LARGE SCALE GENOMIC DNA]</scope>
    <source>
        <strain evidence="2 3">DSM 24574</strain>
    </source>
</reference>
<feature type="domain" description="VOC" evidence="1">
    <location>
        <begin position="6"/>
        <end position="120"/>
    </location>
</feature>
<evidence type="ECO:0000313" key="2">
    <source>
        <dbReference type="EMBL" id="SHH30589.1"/>
    </source>
</evidence>
<accession>A0A1M5RWN5</accession>
<dbReference type="EMBL" id="FQWQ01000002">
    <property type="protein sequence ID" value="SHH30589.1"/>
    <property type="molecule type" value="Genomic_DNA"/>
</dbReference>
<dbReference type="STRING" id="947013.SAMN04488109_3618"/>
<name>A0A1M5RWN5_9BACT</name>
<gene>
    <name evidence="2" type="ORF">SAMN04488109_3618</name>
</gene>